<dbReference type="PANTHER" id="PTHR48049:SF34">
    <property type="entry name" value="UDP-GLYCOSYLTRANSFERASE 79B30-LIKE"/>
    <property type="match status" value="1"/>
</dbReference>
<dbReference type="FunFam" id="3.40.50.2000:FF:000037">
    <property type="entry name" value="Glycosyltransferase"/>
    <property type="match status" value="1"/>
</dbReference>
<dbReference type="InterPro" id="IPR002213">
    <property type="entry name" value="UDP_glucos_trans"/>
</dbReference>
<comment type="similarity">
    <text evidence="1 3">Belongs to the UDP-glycosyltransferase family.</text>
</comment>
<comment type="caution">
    <text evidence="4">The sequence shown here is derived from an EMBL/GenBank/DDBJ whole genome shotgun (WGS) entry which is preliminary data.</text>
</comment>
<evidence type="ECO:0000256" key="2">
    <source>
        <dbReference type="ARBA" id="ARBA00022679"/>
    </source>
</evidence>
<keyword evidence="2 3" id="KW-0808">Transferase</keyword>
<reference evidence="5" key="1">
    <citation type="journal article" date="2017" name="Plant J.">
        <title>The pomegranate (Punica granatum L.) genome and the genomics of punicalagin biosynthesis.</title>
        <authorList>
            <person name="Qin G."/>
            <person name="Xu C."/>
            <person name="Ming R."/>
            <person name="Tang H."/>
            <person name="Guyot R."/>
            <person name="Kramer E.M."/>
            <person name="Hu Y."/>
            <person name="Yi X."/>
            <person name="Qi Y."/>
            <person name="Xu X."/>
            <person name="Gao Z."/>
            <person name="Pan H."/>
            <person name="Jian J."/>
            <person name="Tian Y."/>
            <person name="Yue Z."/>
            <person name="Xu Y."/>
        </authorList>
    </citation>
    <scope>NUCLEOTIDE SEQUENCE [LARGE SCALE GENOMIC DNA]</scope>
    <source>
        <strain evidence="5">cv. Dabenzi</strain>
    </source>
</reference>
<gene>
    <name evidence="4" type="ORF">CDL15_Pgr002853</name>
</gene>
<name>A0A218X2W0_PUNGR</name>
<evidence type="ECO:0000313" key="5">
    <source>
        <dbReference type="Proteomes" id="UP000197138"/>
    </source>
</evidence>
<proteinExistence type="inferred from homology"/>
<organism evidence="4 5">
    <name type="scientific">Punica granatum</name>
    <name type="common">Pomegranate</name>
    <dbReference type="NCBI Taxonomy" id="22663"/>
    <lineage>
        <taxon>Eukaryota</taxon>
        <taxon>Viridiplantae</taxon>
        <taxon>Streptophyta</taxon>
        <taxon>Embryophyta</taxon>
        <taxon>Tracheophyta</taxon>
        <taxon>Spermatophyta</taxon>
        <taxon>Magnoliopsida</taxon>
        <taxon>eudicotyledons</taxon>
        <taxon>Gunneridae</taxon>
        <taxon>Pentapetalae</taxon>
        <taxon>rosids</taxon>
        <taxon>malvids</taxon>
        <taxon>Myrtales</taxon>
        <taxon>Lythraceae</taxon>
        <taxon>Punica</taxon>
    </lineage>
</organism>
<dbReference type="SUPFAM" id="SSF53756">
    <property type="entry name" value="UDP-Glycosyltransferase/glycogen phosphorylase"/>
    <property type="match status" value="1"/>
</dbReference>
<dbReference type="InterPro" id="IPR050481">
    <property type="entry name" value="UDP-glycosyltransf_plant"/>
</dbReference>
<evidence type="ECO:0000313" key="4">
    <source>
        <dbReference type="EMBL" id="OWM78682.1"/>
    </source>
</evidence>
<dbReference type="Gene3D" id="3.40.50.2000">
    <property type="entry name" value="Glycogen Phosphorylase B"/>
    <property type="match status" value="1"/>
</dbReference>
<dbReference type="EMBL" id="MTKT01002492">
    <property type="protein sequence ID" value="OWM78682.1"/>
    <property type="molecule type" value="Genomic_DNA"/>
</dbReference>
<evidence type="ECO:0000256" key="3">
    <source>
        <dbReference type="RuleBase" id="RU003718"/>
    </source>
</evidence>
<protein>
    <submittedName>
        <fullName evidence="4">Uncharacterized protein</fullName>
    </submittedName>
</protein>
<dbReference type="InterPro" id="IPR035595">
    <property type="entry name" value="UDP_glycos_trans_CS"/>
</dbReference>
<accession>A0A218X2W0</accession>
<dbReference type="Proteomes" id="UP000197138">
    <property type="component" value="Unassembled WGS sequence"/>
</dbReference>
<dbReference type="PANTHER" id="PTHR48049">
    <property type="entry name" value="GLYCOSYLTRANSFERASE"/>
    <property type="match status" value="1"/>
</dbReference>
<keyword evidence="3" id="KW-0328">Glycosyltransferase</keyword>
<dbReference type="Pfam" id="PF00201">
    <property type="entry name" value="UDPGT"/>
    <property type="match status" value="1"/>
</dbReference>
<dbReference type="AlphaFoldDB" id="A0A218X2W0"/>
<dbReference type="PROSITE" id="PS00375">
    <property type="entry name" value="UDPGT"/>
    <property type="match status" value="1"/>
</dbReference>
<evidence type="ECO:0000256" key="1">
    <source>
        <dbReference type="ARBA" id="ARBA00009995"/>
    </source>
</evidence>
<sequence length="194" mass="21827">MAFMTYGSNMRFMDHLLTSRSEAAALAFRSCQEIEALKHPIECDSVDSALPEGFEERTRGRGVVHGGWIQQQLILEHPSIGCFITHCGSNSILEALVNKCQLVLLPHVGDHIFIARMMSRNLKVGVEVERGEEDGSLRKEADCNAVRTAMEEGSERGREVRANHAKIREVLLDKGLELSYMESFEKELQNLIQQ</sequence>
<dbReference type="GO" id="GO:0035251">
    <property type="term" value="F:UDP-glucosyltransferase activity"/>
    <property type="evidence" value="ECO:0007669"/>
    <property type="project" value="InterPro"/>
</dbReference>